<sequence>MAMAINDQDRAVDEAVRATASTAAAPAPAADPQKEREIDEVMEFLKFSVKPGTSFGGTILFKFRDGGGAEPKTTYAVEVSDERRVATRKNAGAGDVRPTCEVTISMDDFLWIYSGKASSSDMVKLFYAGRVSISGYAFRTVSNFAQSFDFSSEKWRNFYAWREAQDDKNNSSRSPSALAEDRNVGSPSRDYWFFHARSILDRYNLTRLQRLLWETSLASLFGEKVVLESVRRASVRDRKVASGRFSIVASVVGNAGPVSAVLKRRATGAITPGQLQYERELRAELVKFLRPCTKQSAAVVKALAVGNPKQTAGVMFDFFNEDYVVAVKRSAKERQQRRHHRNRVDLGDAGMAQLDKLVKVIGKGGHSNLKRDNSSKYVPAPELLLREFRVNVTVLMDTLKEKASGRKALHKIPAPEMDWLVRNGRSGSMVIADGKMADATASAPSPASSALPNLPQSIIVEVNRAKIARSRKRFDVPKQRIKAKFASISRELAHQRSPVAFSHMDEHLVFSDYL</sequence>
<accession>A0A8T1VZV5</accession>
<dbReference type="Proteomes" id="UP000694044">
    <property type="component" value="Unassembled WGS sequence"/>
</dbReference>
<keyword evidence="2" id="KW-1185">Reference proteome</keyword>
<protein>
    <submittedName>
        <fullName evidence="1">Uncharacterized protein</fullName>
    </submittedName>
</protein>
<gene>
    <name evidence="1" type="ORF">PHYPSEUDO_001043</name>
</gene>
<evidence type="ECO:0000313" key="1">
    <source>
        <dbReference type="EMBL" id="KAG7385798.1"/>
    </source>
</evidence>
<name>A0A8T1VZV5_9STRA</name>
<dbReference type="AlphaFoldDB" id="A0A8T1VZV5"/>
<comment type="caution">
    <text evidence="1">The sequence shown here is derived from an EMBL/GenBank/DDBJ whole genome shotgun (WGS) entry which is preliminary data.</text>
</comment>
<dbReference type="EMBL" id="JAGDFM010000114">
    <property type="protein sequence ID" value="KAG7385798.1"/>
    <property type="molecule type" value="Genomic_DNA"/>
</dbReference>
<proteinExistence type="predicted"/>
<organism evidence="1 2">
    <name type="scientific">Phytophthora pseudosyringae</name>
    <dbReference type="NCBI Taxonomy" id="221518"/>
    <lineage>
        <taxon>Eukaryota</taxon>
        <taxon>Sar</taxon>
        <taxon>Stramenopiles</taxon>
        <taxon>Oomycota</taxon>
        <taxon>Peronosporomycetes</taxon>
        <taxon>Peronosporales</taxon>
        <taxon>Peronosporaceae</taxon>
        <taxon>Phytophthora</taxon>
    </lineage>
</organism>
<evidence type="ECO:0000313" key="2">
    <source>
        <dbReference type="Proteomes" id="UP000694044"/>
    </source>
</evidence>
<dbReference type="OrthoDB" id="63005at2759"/>
<reference evidence="1" key="1">
    <citation type="submission" date="2021-02" db="EMBL/GenBank/DDBJ databases">
        <authorList>
            <person name="Palmer J.M."/>
        </authorList>
    </citation>
    <scope>NUCLEOTIDE SEQUENCE</scope>
    <source>
        <strain evidence="1">SCRP734</strain>
    </source>
</reference>